<dbReference type="InterPro" id="IPR001930">
    <property type="entry name" value="Peptidase_M1"/>
</dbReference>
<dbReference type="InterPro" id="IPR024571">
    <property type="entry name" value="ERAP1-like_C_dom"/>
</dbReference>
<evidence type="ECO:0000313" key="17">
    <source>
        <dbReference type="EMBL" id="MBB5710844.1"/>
    </source>
</evidence>
<protein>
    <recommendedName>
        <fullName evidence="12">Aminopeptidase</fullName>
        <ecNumber evidence="12">3.4.11.-</ecNumber>
    </recommendedName>
</protein>
<dbReference type="PANTHER" id="PTHR11533:SF174">
    <property type="entry name" value="PUROMYCIN-SENSITIVE AMINOPEPTIDASE-RELATED"/>
    <property type="match status" value="1"/>
</dbReference>
<dbReference type="Gene3D" id="2.60.40.1910">
    <property type="match status" value="1"/>
</dbReference>
<feature type="chain" id="PRO_5032991568" description="Aminopeptidase" evidence="13">
    <location>
        <begin position="20"/>
        <end position="874"/>
    </location>
</feature>
<dbReference type="Pfam" id="PF17900">
    <property type="entry name" value="Peptidase_M1_N"/>
    <property type="match status" value="1"/>
</dbReference>
<feature type="signal peptide" evidence="13">
    <location>
        <begin position="1"/>
        <end position="19"/>
    </location>
</feature>
<keyword evidence="3 12" id="KW-0031">Aminopeptidase</keyword>
<reference evidence="17 18" key="1">
    <citation type="submission" date="2020-08" db="EMBL/GenBank/DDBJ databases">
        <title>Genomic Encyclopedia of Type Strains, Phase IV (KMG-IV): sequencing the most valuable type-strain genomes for metagenomic binning, comparative biology and taxonomic classification.</title>
        <authorList>
            <person name="Goeker M."/>
        </authorList>
    </citation>
    <scope>NUCLEOTIDE SEQUENCE [LARGE SCALE GENOMIC DNA]</scope>
    <source>
        <strain evidence="17 18">DSM 26736</strain>
    </source>
</reference>
<dbReference type="GO" id="GO:0042277">
    <property type="term" value="F:peptide binding"/>
    <property type="evidence" value="ECO:0007669"/>
    <property type="project" value="TreeGrafter"/>
</dbReference>
<evidence type="ECO:0000256" key="6">
    <source>
        <dbReference type="ARBA" id="ARBA00022801"/>
    </source>
</evidence>
<dbReference type="InterPro" id="IPR042097">
    <property type="entry name" value="Aminopeptidase_N-like_N_sf"/>
</dbReference>
<evidence type="ECO:0000313" key="18">
    <source>
        <dbReference type="Proteomes" id="UP000527143"/>
    </source>
</evidence>
<evidence type="ECO:0000256" key="2">
    <source>
        <dbReference type="ARBA" id="ARBA00010136"/>
    </source>
</evidence>
<evidence type="ECO:0000259" key="16">
    <source>
        <dbReference type="Pfam" id="PF17900"/>
    </source>
</evidence>
<comment type="caution">
    <text evidence="17">The sequence shown here is derived from an EMBL/GenBank/DDBJ whole genome shotgun (WGS) entry which is preliminary data.</text>
</comment>
<comment type="catalytic activity">
    <reaction evidence="1">
        <text>Release of an N-terminal amino acid, Xaa-|-Yaa- from a peptide, amide or arylamide. Xaa is preferably Ala, but may be most amino acids including Pro (slow action). When a terminal hydrophobic residue is followed by a prolyl residue, the two may be released as an intact Xaa-Pro dipeptide.</text>
        <dbReference type="EC" id="3.4.11.2"/>
    </reaction>
</comment>
<feature type="site" description="Transition state stabilizer" evidence="11">
    <location>
        <position position="407"/>
    </location>
</feature>
<feature type="active site" description="Proton acceptor" evidence="9">
    <location>
        <position position="323"/>
    </location>
</feature>
<dbReference type="PRINTS" id="PR00756">
    <property type="entry name" value="ALADIPTASE"/>
</dbReference>
<dbReference type="GO" id="GO:0005737">
    <property type="term" value="C:cytoplasm"/>
    <property type="evidence" value="ECO:0007669"/>
    <property type="project" value="TreeGrafter"/>
</dbReference>
<dbReference type="CDD" id="cd09601">
    <property type="entry name" value="M1_APN-Q_like"/>
    <property type="match status" value="1"/>
</dbReference>
<evidence type="ECO:0000259" key="15">
    <source>
        <dbReference type="Pfam" id="PF11838"/>
    </source>
</evidence>
<organism evidence="17 18">
    <name type="scientific">Sphingomonas xinjiangensis</name>
    <dbReference type="NCBI Taxonomy" id="643568"/>
    <lineage>
        <taxon>Bacteria</taxon>
        <taxon>Pseudomonadati</taxon>
        <taxon>Pseudomonadota</taxon>
        <taxon>Alphaproteobacteria</taxon>
        <taxon>Sphingomonadales</taxon>
        <taxon>Sphingomonadaceae</taxon>
        <taxon>Sphingomonas</taxon>
    </lineage>
</organism>
<dbReference type="InterPro" id="IPR050344">
    <property type="entry name" value="Peptidase_M1_aminopeptidases"/>
</dbReference>
<keyword evidence="7 10" id="KW-0862">Zinc</keyword>
<dbReference type="Gene3D" id="1.10.390.10">
    <property type="entry name" value="Neutral Protease Domain 2"/>
    <property type="match status" value="1"/>
</dbReference>
<dbReference type="Proteomes" id="UP000527143">
    <property type="component" value="Unassembled WGS sequence"/>
</dbReference>
<keyword evidence="4 12" id="KW-0645">Protease</keyword>
<dbReference type="GO" id="GO:0016285">
    <property type="term" value="F:alanyl aminopeptidase activity"/>
    <property type="evidence" value="ECO:0007669"/>
    <property type="project" value="UniProtKB-EC"/>
</dbReference>
<dbReference type="GO" id="GO:0016020">
    <property type="term" value="C:membrane"/>
    <property type="evidence" value="ECO:0007669"/>
    <property type="project" value="TreeGrafter"/>
</dbReference>
<gene>
    <name evidence="17" type="ORF">FHT02_002084</name>
</gene>
<dbReference type="Gene3D" id="1.25.50.20">
    <property type="match status" value="1"/>
</dbReference>
<evidence type="ECO:0000256" key="11">
    <source>
        <dbReference type="PIRSR" id="PIRSR634016-4"/>
    </source>
</evidence>
<dbReference type="GO" id="GO:0006508">
    <property type="term" value="P:proteolysis"/>
    <property type="evidence" value="ECO:0007669"/>
    <property type="project" value="UniProtKB-KW"/>
</dbReference>
<keyword evidence="13" id="KW-0732">Signal</keyword>
<evidence type="ECO:0000256" key="3">
    <source>
        <dbReference type="ARBA" id="ARBA00022438"/>
    </source>
</evidence>
<dbReference type="Gene3D" id="2.60.40.1730">
    <property type="entry name" value="tricorn interacting facor f3 domain"/>
    <property type="match status" value="1"/>
</dbReference>
<dbReference type="SUPFAM" id="SSF63737">
    <property type="entry name" value="Leukotriene A4 hydrolase N-terminal domain"/>
    <property type="match status" value="1"/>
</dbReference>
<evidence type="ECO:0000256" key="1">
    <source>
        <dbReference type="ARBA" id="ARBA00000098"/>
    </source>
</evidence>
<feature type="domain" description="Aminopeptidase N-like N-terminal" evidence="16">
    <location>
        <begin position="35"/>
        <end position="211"/>
    </location>
</feature>
<evidence type="ECO:0000259" key="14">
    <source>
        <dbReference type="Pfam" id="PF01433"/>
    </source>
</evidence>
<dbReference type="GO" id="GO:0043171">
    <property type="term" value="P:peptide catabolic process"/>
    <property type="evidence" value="ECO:0007669"/>
    <property type="project" value="TreeGrafter"/>
</dbReference>
<feature type="binding site" evidence="10">
    <location>
        <position position="345"/>
    </location>
    <ligand>
        <name>Zn(2+)</name>
        <dbReference type="ChEBI" id="CHEBI:29105"/>
        <note>catalytic</note>
    </ligand>
</feature>
<dbReference type="GO" id="GO:0008270">
    <property type="term" value="F:zinc ion binding"/>
    <property type="evidence" value="ECO:0007669"/>
    <property type="project" value="UniProtKB-UniRule"/>
</dbReference>
<name>A0A840YDB6_9SPHN</name>
<keyword evidence="8 12" id="KW-0482">Metalloprotease</keyword>
<evidence type="ECO:0000256" key="10">
    <source>
        <dbReference type="PIRSR" id="PIRSR634016-3"/>
    </source>
</evidence>
<feature type="domain" description="ERAP1-like C-terminal" evidence="15">
    <location>
        <begin position="537"/>
        <end position="854"/>
    </location>
</feature>
<dbReference type="EC" id="3.4.11.-" evidence="12"/>
<feature type="binding site" evidence="10">
    <location>
        <position position="322"/>
    </location>
    <ligand>
        <name>Zn(2+)</name>
        <dbReference type="ChEBI" id="CHEBI:29105"/>
        <note>catalytic</note>
    </ligand>
</feature>
<comment type="similarity">
    <text evidence="2 12">Belongs to the peptidase M1 family.</text>
</comment>
<dbReference type="GO" id="GO:0070006">
    <property type="term" value="F:metalloaminopeptidase activity"/>
    <property type="evidence" value="ECO:0007669"/>
    <property type="project" value="TreeGrafter"/>
</dbReference>
<proteinExistence type="inferred from homology"/>
<dbReference type="EMBL" id="JACIJF010000005">
    <property type="protein sequence ID" value="MBB5710844.1"/>
    <property type="molecule type" value="Genomic_DNA"/>
</dbReference>
<dbReference type="InterPro" id="IPR034016">
    <property type="entry name" value="M1_APN-typ"/>
</dbReference>
<evidence type="ECO:0000256" key="7">
    <source>
        <dbReference type="ARBA" id="ARBA00022833"/>
    </source>
</evidence>
<dbReference type="PANTHER" id="PTHR11533">
    <property type="entry name" value="PROTEASE M1 ZINC METALLOPROTEASE"/>
    <property type="match status" value="1"/>
</dbReference>
<dbReference type="SUPFAM" id="SSF55486">
    <property type="entry name" value="Metalloproteases ('zincins'), catalytic domain"/>
    <property type="match status" value="1"/>
</dbReference>
<feature type="binding site" evidence="10">
    <location>
        <position position="326"/>
    </location>
    <ligand>
        <name>Zn(2+)</name>
        <dbReference type="ChEBI" id="CHEBI:29105"/>
        <note>catalytic</note>
    </ligand>
</feature>
<dbReference type="AlphaFoldDB" id="A0A840YDB6"/>
<evidence type="ECO:0000256" key="8">
    <source>
        <dbReference type="ARBA" id="ARBA00023049"/>
    </source>
</evidence>
<keyword evidence="6 12" id="KW-0378">Hydrolase</keyword>
<dbReference type="Pfam" id="PF01433">
    <property type="entry name" value="Peptidase_M1"/>
    <property type="match status" value="1"/>
</dbReference>
<sequence>MRAFLLAVIALFAPALAFAQADTLPTGKLPDMARPVAYRLDMTIIPDQPRFSGHTEIDVDLKQPARSIFLHGRDLHIAKAVVRVGREEGPATFTQKTPQGLAQLDFGRMVPAGRITLKFDHDAAFATGPAGLYRVNVEKQWYSWTQFESIDARSAFPSFDEPGYKTPFTVSIRTAPGLMAVSNAPDTGKPVKAGKLVRHDFVATKPLPTYLIAFVVGPFASVQTVVPPSPQRKEPLPLRVIGTKSNAGQLQFALDESGKIVTLLEAYFDQPFPYPKLDQIGSPVMPGAMENAGADIYGDSILFLDEKASTATKQTFGMVVAHELSHQWFGDLVTPAWWDDLWLNESFANWMGYRIGNAWRPDLNIGVDAIKEGFDAMKLDALASGRPIHEHITKDADIDAAFDAITYGKGGHVVGMIAAYMGEDKFRDGVRLHMRRHLHGNASTDEFFGSLAEAAHDPRVLASLRSFVDQQGVPVITLRRTATGFDASQQRYAYFGSNAPAQQWLVPLCLRFAEAKNCTLIDGATTSVAAPAGQGPVVPNAGGWGYYRFELDQADWDALIAAGATLPEPEALALDDSLWASFHAGQPRTAQLIQLARVMATHPASRIALDNADRLRGLERDGLVSDAALPAYRKLLAAIYRPMLDKLGFDPAAGAYAAENPDTRQLRADLLQTLVAAHDAEVRAKLTVALDAYLAGDLKAIDATFIELAIAVSTHDRGPAFARLIADKVLANATPSLGDAAFQGIAASNNPQVARWFFNDFADPRLTAEAKLMITPLFLGGPATRDIASSFMLAHFDEYSKAAGGGGIFSARLAATFDGLCSVEQADQVDAKLRPQLANASTLGLDRALDTIRNCARFRDAKAAEVSDALIAVQ</sequence>
<dbReference type="InterPro" id="IPR014782">
    <property type="entry name" value="Peptidase_M1_dom"/>
</dbReference>
<evidence type="ECO:0000256" key="4">
    <source>
        <dbReference type="ARBA" id="ARBA00022670"/>
    </source>
</evidence>
<comment type="cofactor">
    <cofactor evidence="10 12">
        <name>Zn(2+)</name>
        <dbReference type="ChEBI" id="CHEBI:29105"/>
    </cofactor>
    <text evidence="10 12">Binds 1 zinc ion per subunit.</text>
</comment>
<accession>A0A840YDB6</accession>
<keyword evidence="18" id="KW-1185">Reference proteome</keyword>
<dbReference type="GO" id="GO:0005615">
    <property type="term" value="C:extracellular space"/>
    <property type="evidence" value="ECO:0007669"/>
    <property type="project" value="TreeGrafter"/>
</dbReference>
<evidence type="ECO:0000256" key="5">
    <source>
        <dbReference type="ARBA" id="ARBA00022723"/>
    </source>
</evidence>
<dbReference type="InterPro" id="IPR027268">
    <property type="entry name" value="Peptidase_M4/M1_CTD_sf"/>
</dbReference>
<dbReference type="RefSeq" id="WP_184087166.1">
    <property type="nucleotide sequence ID" value="NZ_JACIJF010000005.1"/>
</dbReference>
<evidence type="ECO:0000256" key="9">
    <source>
        <dbReference type="PIRSR" id="PIRSR634016-1"/>
    </source>
</evidence>
<evidence type="ECO:0000256" key="13">
    <source>
        <dbReference type="SAM" id="SignalP"/>
    </source>
</evidence>
<keyword evidence="5 10" id="KW-0479">Metal-binding</keyword>
<dbReference type="Pfam" id="PF11838">
    <property type="entry name" value="ERAP1_C"/>
    <property type="match status" value="1"/>
</dbReference>
<dbReference type="InterPro" id="IPR045357">
    <property type="entry name" value="Aminopeptidase_N-like_N"/>
</dbReference>
<feature type="domain" description="Peptidase M1 membrane alanine aminopeptidase" evidence="14">
    <location>
        <begin position="252"/>
        <end position="467"/>
    </location>
</feature>
<evidence type="ECO:0000256" key="12">
    <source>
        <dbReference type="RuleBase" id="RU364040"/>
    </source>
</evidence>